<keyword evidence="3" id="KW-0997">Cell inner membrane</keyword>
<comment type="function">
    <text evidence="7">Participates in the barrier function of the cell envelope.</text>
</comment>
<keyword evidence="11" id="KW-1185">Reference proteome</keyword>
<evidence type="ECO:0000256" key="6">
    <source>
        <dbReference type="ARBA" id="ARBA00023136"/>
    </source>
</evidence>
<evidence type="ECO:0000256" key="2">
    <source>
        <dbReference type="ARBA" id="ARBA00022475"/>
    </source>
</evidence>
<keyword evidence="2" id="KW-1003">Cell membrane</keyword>
<keyword evidence="4 8" id="KW-0812">Transmembrane</keyword>
<dbReference type="InterPro" id="IPR003848">
    <property type="entry name" value="DUF218"/>
</dbReference>
<dbReference type="RefSeq" id="WP_115315287.1">
    <property type="nucleotide sequence ID" value="NZ_LWIF01000001.1"/>
</dbReference>
<evidence type="ECO:0000313" key="10">
    <source>
        <dbReference type="EMBL" id="SUB58776.1"/>
    </source>
</evidence>
<dbReference type="Proteomes" id="UP000255417">
    <property type="component" value="Unassembled WGS sequence"/>
</dbReference>
<dbReference type="Pfam" id="PF02698">
    <property type="entry name" value="DUF218"/>
    <property type="match status" value="1"/>
</dbReference>
<dbReference type="GO" id="GO:0005886">
    <property type="term" value="C:plasma membrane"/>
    <property type="evidence" value="ECO:0007669"/>
    <property type="project" value="UniProtKB-SubCell"/>
</dbReference>
<name>A0A379CAP7_9PAST</name>
<gene>
    <name evidence="10" type="ORF">NCTC12872_00744</name>
</gene>
<feature type="transmembrane region" description="Helical" evidence="8">
    <location>
        <begin position="12"/>
        <end position="34"/>
    </location>
</feature>
<evidence type="ECO:0000256" key="4">
    <source>
        <dbReference type="ARBA" id="ARBA00022692"/>
    </source>
</evidence>
<dbReference type="InterPro" id="IPR051599">
    <property type="entry name" value="Cell_Envelope_Assoc"/>
</dbReference>
<organism evidence="10 11">
    <name type="scientific">Phocoenobacter uteri</name>
    <dbReference type="NCBI Taxonomy" id="146806"/>
    <lineage>
        <taxon>Bacteria</taxon>
        <taxon>Pseudomonadati</taxon>
        <taxon>Pseudomonadota</taxon>
        <taxon>Gammaproteobacteria</taxon>
        <taxon>Pasteurellales</taxon>
        <taxon>Pasteurellaceae</taxon>
        <taxon>Phocoenobacter</taxon>
    </lineage>
</organism>
<sequence>MQLFFKRFIKFSLISLILLIMAIFSIDFITGYLVKDRLYKDINKLPYREYAVVLGTAKYFPSGRDNLYYKYRLNATFEIFKHKKAKYFLLSGDNSSRYYNEPKNMTKDLHKKGIPNDLLRQDYRGYSTLSSIIRADETFHLPKFTIVSQQFHCERALLIAKVHNIDAICFVAQHPEGHYKVRIREYFARVRMLIDFGLFYFKENNE</sequence>
<evidence type="ECO:0000256" key="1">
    <source>
        <dbReference type="ARBA" id="ARBA00004377"/>
    </source>
</evidence>
<dbReference type="PANTHER" id="PTHR30336">
    <property type="entry name" value="INNER MEMBRANE PROTEIN, PROBABLE PERMEASE"/>
    <property type="match status" value="1"/>
</dbReference>
<dbReference type="AlphaFoldDB" id="A0A379CAP7"/>
<protein>
    <submittedName>
        <fullName evidence="10">Vancomycin high temperature exclusion protein</fullName>
    </submittedName>
</protein>
<keyword evidence="6 8" id="KW-0472">Membrane</keyword>
<evidence type="ECO:0000313" key="11">
    <source>
        <dbReference type="Proteomes" id="UP000255417"/>
    </source>
</evidence>
<evidence type="ECO:0000256" key="3">
    <source>
        <dbReference type="ARBA" id="ARBA00022519"/>
    </source>
</evidence>
<proteinExistence type="predicted"/>
<dbReference type="OrthoDB" id="9782395at2"/>
<dbReference type="EMBL" id="UGTA01000001">
    <property type="protein sequence ID" value="SUB58776.1"/>
    <property type="molecule type" value="Genomic_DNA"/>
</dbReference>
<dbReference type="PANTHER" id="PTHR30336:SF0">
    <property type="entry name" value="PROTEIN SANA"/>
    <property type="match status" value="1"/>
</dbReference>
<dbReference type="CDD" id="cd06259">
    <property type="entry name" value="YdcF-like"/>
    <property type="match status" value="1"/>
</dbReference>
<comment type="subcellular location">
    <subcellularLocation>
        <location evidence="1">Cell inner membrane</location>
        <topology evidence="1">Single-pass membrane protein</topology>
    </subcellularLocation>
</comment>
<evidence type="ECO:0000256" key="7">
    <source>
        <dbReference type="ARBA" id="ARBA00037355"/>
    </source>
</evidence>
<reference evidence="10 11" key="1">
    <citation type="submission" date="2018-06" db="EMBL/GenBank/DDBJ databases">
        <authorList>
            <consortium name="Pathogen Informatics"/>
            <person name="Doyle S."/>
        </authorList>
    </citation>
    <scope>NUCLEOTIDE SEQUENCE [LARGE SCALE GENOMIC DNA]</scope>
    <source>
        <strain evidence="10 11">NCTC12872</strain>
    </source>
</reference>
<feature type="domain" description="DUF218" evidence="9">
    <location>
        <begin position="50"/>
        <end position="171"/>
    </location>
</feature>
<evidence type="ECO:0000259" key="9">
    <source>
        <dbReference type="Pfam" id="PF02698"/>
    </source>
</evidence>
<keyword evidence="5 8" id="KW-1133">Transmembrane helix</keyword>
<evidence type="ECO:0000256" key="5">
    <source>
        <dbReference type="ARBA" id="ARBA00022989"/>
    </source>
</evidence>
<evidence type="ECO:0000256" key="8">
    <source>
        <dbReference type="SAM" id="Phobius"/>
    </source>
</evidence>
<accession>A0A379CAP7</accession>